<accession>A0A364NEL2</accession>
<comment type="caution">
    <text evidence="2">The sequence shown here is derived from an EMBL/GenBank/DDBJ whole genome shotgun (WGS) entry which is preliminary data.</text>
</comment>
<dbReference type="AlphaFoldDB" id="A0A364NEL2"/>
<protein>
    <submittedName>
        <fullName evidence="2">Uncharacterized protein</fullName>
    </submittedName>
</protein>
<evidence type="ECO:0000256" key="1">
    <source>
        <dbReference type="SAM" id="MobiDB-lite"/>
    </source>
</evidence>
<keyword evidence="3" id="KW-1185">Reference proteome</keyword>
<feature type="region of interest" description="Disordered" evidence="1">
    <location>
        <begin position="224"/>
        <end position="261"/>
    </location>
</feature>
<proteinExistence type="predicted"/>
<feature type="region of interest" description="Disordered" evidence="1">
    <location>
        <begin position="54"/>
        <end position="165"/>
    </location>
</feature>
<name>A0A364NEL2_STELY</name>
<feature type="compositionally biased region" description="Polar residues" evidence="1">
    <location>
        <begin position="60"/>
        <end position="69"/>
    </location>
</feature>
<evidence type="ECO:0000313" key="3">
    <source>
        <dbReference type="Proteomes" id="UP000249619"/>
    </source>
</evidence>
<gene>
    <name evidence="2" type="ORF">DDE83_000879</name>
</gene>
<dbReference type="Proteomes" id="UP000249619">
    <property type="component" value="Unassembled WGS sequence"/>
</dbReference>
<dbReference type="EMBL" id="QGDH01000009">
    <property type="protein sequence ID" value="RAR15647.1"/>
    <property type="molecule type" value="Genomic_DNA"/>
</dbReference>
<organism evidence="2 3">
    <name type="scientific">Stemphylium lycopersici</name>
    <name type="common">Tomato gray leaf spot disease fungus</name>
    <name type="synonym">Thyrospora lycopersici</name>
    <dbReference type="NCBI Taxonomy" id="183478"/>
    <lineage>
        <taxon>Eukaryota</taxon>
        <taxon>Fungi</taxon>
        <taxon>Dikarya</taxon>
        <taxon>Ascomycota</taxon>
        <taxon>Pezizomycotina</taxon>
        <taxon>Dothideomycetes</taxon>
        <taxon>Pleosporomycetidae</taxon>
        <taxon>Pleosporales</taxon>
        <taxon>Pleosporineae</taxon>
        <taxon>Pleosporaceae</taxon>
        <taxon>Stemphylium</taxon>
    </lineage>
</organism>
<feature type="compositionally biased region" description="Pro residues" evidence="1">
    <location>
        <begin position="113"/>
        <end position="126"/>
    </location>
</feature>
<sequence>MASDHERRVRWMVSDNNEVERIVPQGDDRAILIPAEDLSPAPDHTRRVTVISRRSRNSSFDVQTNTSAIHQRRATRNRNRSENIPRINLENNPPPASRVEEDFLGTAASTLLPPSPDHQVLPPPPSASRRSGIPTLRSRLRHTDDTSRTSLHTNGTATTPTRPTTQPFFYIDPVGLESTQALVLALDAVEPELGTGRIPEVVRRHAMNTGLAFEDVQGRVSLMEEDERRRNSEAVDGEVSEEQRAEARRTGQASGFYIVGG</sequence>
<evidence type="ECO:0000313" key="2">
    <source>
        <dbReference type="EMBL" id="RAR15647.1"/>
    </source>
</evidence>
<reference evidence="3" key="1">
    <citation type="submission" date="2018-05" db="EMBL/GenBank/DDBJ databases">
        <title>Draft genome sequence of Stemphylium lycopersici strain CIDEFI 213.</title>
        <authorList>
            <person name="Medina R."/>
            <person name="Franco M.E.E."/>
            <person name="Lucentini C.G."/>
            <person name="Saparrat M.C.N."/>
            <person name="Balatti P.A."/>
        </authorList>
    </citation>
    <scope>NUCLEOTIDE SEQUENCE [LARGE SCALE GENOMIC DNA]</scope>
    <source>
        <strain evidence="3">CIDEFI 213</strain>
    </source>
</reference>
<feature type="compositionally biased region" description="Low complexity" evidence="1">
    <location>
        <begin position="153"/>
        <end position="165"/>
    </location>
</feature>